<dbReference type="FunFam" id="2.40.50.140:FF:000042">
    <property type="entry name" value="Methionine--tRNA ligase"/>
    <property type="match status" value="1"/>
</dbReference>
<evidence type="ECO:0000313" key="18">
    <source>
        <dbReference type="Proteomes" id="UP000000641"/>
    </source>
</evidence>
<dbReference type="EC" id="6.1.1.10" evidence="4"/>
<dbReference type="EnsemblBacteria" id="ABL77513">
    <property type="protein sequence ID" value="ABL77513"/>
    <property type="gene ID" value="Tpen_0103"/>
</dbReference>
<evidence type="ECO:0000256" key="2">
    <source>
        <dbReference type="ARBA" id="ARBA00004496"/>
    </source>
</evidence>
<dbReference type="InterPro" id="IPR004495">
    <property type="entry name" value="Met-tRNA-synth_bsu_C"/>
</dbReference>
<sequence>MGYERYCMSQITISEFQRLDIRIGRILSAEPIKRSDKLLLLKVDLGTEQRQIVAGLAPYYKPEELVGKEVAVLANLQPKTIMGFVSQGMLLAAVEDGKPVLLVPEKEVKVGAKVS</sequence>
<dbReference type="GO" id="GO:0006431">
    <property type="term" value="P:methionyl-tRNA aminoacylation"/>
    <property type="evidence" value="ECO:0007669"/>
    <property type="project" value="InterPro"/>
</dbReference>
<comment type="subcellular location">
    <subcellularLocation>
        <location evidence="2">Cytoplasm</location>
    </subcellularLocation>
</comment>
<comment type="catalytic activity">
    <reaction evidence="15">
        <text>tRNA(Met) + L-methionine + ATP = L-methionyl-tRNA(Met) + AMP + diphosphate</text>
        <dbReference type="Rhea" id="RHEA:13481"/>
        <dbReference type="Rhea" id="RHEA-COMP:9667"/>
        <dbReference type="Rhea" id="RHEA-COMP:9698"/>
        <dbReference type="ChEBI" id="CHEBI:30616"/>
        <dbReference type="ChEBI" id="CHEBI:33019"/>
        <dbReference type="ChEBI" id="CHEBI:57844"/>
        <dbReference type="ChEBI" id="CHEBI:78442"/>
        <dbReference type="ChEBI" id="CHEBI:78530"/>
        <dbReference type="ChEBI" id="CHEBI:456215"/>
        <dbReference type="EC" id="6.1.1.10"/>
    </reaction>
</comment>
<dbReference type="Proteomes" id="UP000000641">
    <property type="component" value="Chromosome"/>
</dbReference>
<dbReference type="Pfam" id="PF01588">
    <property type="entry name" value="tRNA_bind"/>
    <property type="match status" value="1"/>
</dbReference>
<evidence type="ECO:0000256" key="13">
    <source>
        <dbReference type="ARBA" id="ARBA00023146"/>
    </source>
</evidence>
<evidence type="ECO:0000256" key="4">
    <source>
        <dbReference type="ARBA" id="ARBA00012838"/>
    </source>
</evidence>
<dbReference type="Gene3D" id="2.40.50.140">
    <property type="entry name" value="Nucleic acid-binding proteins"/>
    <property type="match status" value="1"/>
</dbReference>
<evidence type="ECO:0000256" key="1">
    <source>
        <dbReference type="ARBA" id="ARBA00003314"/>
    </source>
</evidence>
<dbReference type="AlphaFoldDB" id="A1RWD3"/>
<comment type="subunit">
    <text evidence="3">Homodimer.</text>
</comment>
<dbReference type="EMBL" id="CP000505">
    <property type="protein sequence ID" value="ABL77513.1"/>
    <property type="molecule type" value="Genomic_DNA"/>
</dbReference>
<keyword evidence="10" id="KW-0067">ATP-binding</keyword>
<dbReference type="PROSITE" id="PS50886">
    <property type="entry name" value="TRBD"/>
    <property type="match status" value="1"/>
</dbReference>
<evidence type="ECO:0000256" key="7">
    <source>
        <dbReference type="ARBA" id="ARBA00022555"/>
    </source>
</evidence>
<evidence type="ECO:0000256" key="6">
    <source>
        <dbReference type="ARBA" id="ARBA00022490"/>
    </source>
</evidence>
<evidence type="ECO:0000256" key="11">
    <source>
        <dbReference type="ARBA" id="ARBA00022884"/>
    </source>
</evidence>
<keyword evidence="12" id="KW-0648">Protein biosynthesis</keyword>
<dbReference type="KEGG" id="tpe:Tpen_0103"/>
<dbReference type="GO" id="GO:0000049">
    <property type="term" value="F:tRNA binding"/>
    <property type="evidence" value="ECO:0007669"/>
    <property type="project" value="UniProtKB-KW"/>
</dbReference>
<evidence type="ECO:0000256" key="9">
    <source>
        <dbReference type="ARBA" id="ARBA00022741"/>
    </source>
</evidence>
<evidence type="ECO:0000256" key="10">
    <source>
        <dbReference type="ARBA" id="ARBA00022840"/>
    </source>
</evidence>
<organism evidence="17 18">
    <name type="scientific">Thermofilum pendens (strain DSM 2475 / Hrk 5)</name>
    <dbReference type="NCBI Taxonomy" id="368408"/>
    <lineage>
        <taxon>Archaea</taxon>
        <taxon>Thermoproteota</taxon>
        <taxon>Thermoprotei</taxon>
        <taxon>Thermofilales</taxon>
        <taxon>Thermofilaceae</taxon>
        <taxon>Thermofilum</taxon>
    </lineage>
</organism>
<dbReference type="InterPro" id="IPR002547">
    <property type="entry name" value="tRNA-bd_dom"/>
</dbReference>
<dbReference type="eggNOG" id="arCOG01136">
    <property type="taxonomic scope" value="Archaea"/>
</dbReference>
<evidence type="ECO:0000313" key="17">
    <source>
        <dbReference type="EMBL" id="ABL77513.1"/>
    </source>
</evidence>
<proteinExistence type="predicted"/>
<dbReference type="GO" id="GO:0004825">
    <property type="term" value="F:methionine-tRNA ligase activity"/>
    <property type="evidence" value="ECO:0007669"/>
    <property type="project" value="UniProtKB-EC"/>
</dbReference>
<comment type="function">
    <text evidence="1">Is required not only for elongation of protein synthesis but also for the initiation of all mRNA translation through initiator tRNA(fMet) aminoacylation.</text>
</comment>
<evidence type="ECO:0000256" key="14">
    <source>
        <dbReference type="ARBA" id="ARBA00030904"/>
    </source>
</evidence>
<dbReference type="NCBIfam" id="TIGR00399">
    <property type="entry name" value="metG_C_term"/>
    <property type="match status" value="1"/>
</dbReference>
<dbReference type="GO" id="GO:0005737">
    <property type="term" value="C:cytoplasm"/>
    <property type="evidence" value="ECO:0007669"/>
    <property type="project" value="UniProtKB-SubCell"/>
</dbReference>
<protein>
    <recommendedName>
        <fullName evidence="5">Methionine--tRNA ligase</fullName>
        <ecNumber evidence="4">6.1.1.10</ecNumber>
    </recommendedName>
    <alternativeName>
        <fullName evidence="14">Methionyl-tRNA synthetase</fullName>
    </alternativeName>
</protein>
<evidence type="ECO:0000256" key="15">
    <source>
        <dbReference type="ARBA" id="ARBA00047364"/>
    </source>
</evidence>
<evidence type="ECO:0000256" key="12">
    <source>
        <dbReference type="ARBA" id="ARBA00022917"/>
    </source>
</evidence>
<evidence type="ECO:0000256" key="3">
    <source>
        <dbReference type="ARBA" id="ARBA00011738"/>
    </source>
</evidence>
<dbReference type="GO" id="GO:0005524">
    <property type="term" value="F:ATP binding"/>
    <property type="evidence" value="ECO:0007669"/>
    <property type="project" value="UniProtKB-KW"/>
</dbReference>
<gene>
    <name evidence="17" type="ordered locus">Tpen_0103</name>
</gene>
<keyword evidence="8" id="KW-0436">Ligase</keyword>
<accession>A1RWD3</accession>
<evidence type="ECO:0000256" key="5">
    <source>
        <dbReference type="ARBA" id="ARBA00018753"/>
    </source>
</evidence>
<dbReference type="InterPro" id="IPR012340">
    <property type="entry name" value="NA-bd_OB-fold"/>
</dbReference>
<dbReference type="PANTHER" id="PTHR11586:SF37">
    <property type="entry name" value="TRNA-BINDING DOMAIN-CONTAINING PROTEIN"/>
    <property type="match status" value="1"/>
</dbReference>
<dbReference type="SUPFAM" id="SSF50249">
    <property type="entry name" value="Nucleic acid-binding proteins"/>
    <property type="match status" value="1"/>
</dbReference>
<keyword evidence="7" id="KW-0820">tRNA-binding</keyword>
<dbReference type="STRING" id="368408.Tpen_0103"/>
<evidence type="ECO:0000259" key="16">
    <source>
        <dbReference type="PROSITE" id="PS50886"/>
    </source>
</evidence>
<keyword evidence="18" id="KW-1185">Reference proteome</keyword>
<keyword evidence="9" id="KW-0547">Nucleotide-binding</keyword>
<reference evidence="18" key="1">
    <citation type="journal article" date="2008" name="J. Bacteriol.">
        <title>Genome sequence of Thermofilum pendens reveals an exceptional loss of biosynthetic pathways without genome reduction.</title>
        <authorList>
            <person name="Anderson I."/>
            <person name="Rodriguez J."/>
            <person name="Susanti D."/>
            <person name="Porat I."/>
            <person name="Reich C."/>
            <person name="Ulrich L.E."/>
            <person name="Elkins J.G."/>
            <person name="Mavromatis K."/>
            <person name="Lykidis A."/>
            <person name="Kim E."/>
            <person name="Thompson L.S."/>
            <person name="Nolan M."/>
            <person name="Land M."/>
            <person name="Copeland A."/>
            <person name="Lapidus A."/>
            <person name="Lucas S."/>
            <person name="Detter C."/>
            <person name="Zhulin I.B."/>
            <person name="Olsen G.J."/>
            <person name="Whitman W."/>
            <person name="Mukhopadhyay B."/>
            <person name="Bristow J."/>
            <person name="Kyrpides N."/>
        </authorList>
    </citation>
    <scope>NUCLEOTIDE SEQUENCE [LARGE SCALE GENOMIC DNA]</scope>
    <source>
        <strain evidence="18">DSM 2475 / Hrk 5</strain>
    </source>
</reference>
<evidence type="ECO:0000256" key="8">
    <source>
        <dbReference type="ARBA" id="ARBA00022598"/>
    </source>
</evidence>
<dbReference type="OrthoDB" id="30609at2157"/>
<feature type="domain" description="TRNA-binding" evidence="16">
    <location>
        <begin position="15"/>
        <end position="115"/>
    </location>
</feature>
<dbReference type="PANTHER" id="PTHR11586">
    <property type="entry name" value="TRNA-AMINOACYLATION COFACTOR ARC1 FAMILY MEMBER"/>
    <property type="match status" value="1"/>
</dbReference>
<keyword evidence="13" id="KW-0030">Aminoacyl-tRNA synthetase</keyword>
<name>A1RWD3_THEPD</name>
<dbReference type="InterPro" id="IPR051270">
    <property type="entry name" value="Tyrosine-tRNA_ligase_regulator"/>
</dbReference>
<dbReference type="HOGENOM" id="CLU_065946_3_3_2"/>
<keyword evidence="11" id="KW-0694">RNA-binding</keyword>
<keyword evidence="6" id="KW-0963">Cytoplasm</keyword>
<dbReference type="CDD" id="cd02800">
    <property type="entry name" value="tRNA_bind_EcMetRS_like"/>
    <property type="match status" value="1"/>
</dbReference>